<proteinExistence type="predicted"/>
<evidence type="ECO:0000313" key="2">
    <source>
        <dbReference type="Proteomes" id="UP000232101"/>
    </source>
</evidence>
<dbReference type="GO" id="GO:0003677">
    <property type="term" value="F:DNA binding"/>
    <property type="evidence" value="ECO:0007669"/>
    <property type="project" value="UniProtKB-KW"/>
</dbReference>
<dbReference type="AlphaFoldDB" id="A0A2M9Q5P2"/>
<accession>A0A2M9Q5P2</accession>
<organism evidence="1 2">
    <name type="scientific">Lysinibacillus xylanilyticus</name>
    <dbReference type="NCBI Taxonomy" id="582475"/>
    <lineage>
        <taxon>Bacteria</taxon>
        <taxon>Bacillati</taxon>
        <taxon>Bacillota</taxon>
        <taxon>Bacilli</taxon>
        <taxon>Bacillales</taxon>
        <taxon>Bacillaceae</taxon>
        <taxon>Lysinibacillus</taxon>
    </lineage>
</organism>
<dbReference type="EMBL" id="PHQY01000612">
    <property type="protein sequence ID" value="PJO43400.1"/>
    <property type="molecule type" value="Genomic_DNA"/>
</dbReference>
<evidence type="ECO:0000313" key="1">
    <source>
        <dbReference type="EMBL" id="PJO43400.1"/>
    </source>
</evidence>
<dbReference type="InterPro" id="IPR011664">
    <property type="entry name" value="Abi_system_AbiD/AbiF-like"/>
</dbReference>
<gene>
    <name evidence="1" type="ORF">CWD94_12680</name>
</gene>
<keyword evidence="1" id="KW-0238">DNA-binding</keyword>
<sequence>MSIKPYKTVTEQKNILLSRGLTILDETFFEDYISRNNYFNVINGNEDLLLVSQRTGNKFYDTANFDDFVRLHKYDKKLSSDLTAILHNFETKLKSSISRNFCKRYCRTPQHTMQYTNKANYVDINTVFGTRYTLYYDQYGKIVDNFNDFVFFKSGFLNSLIKYNDFIDENIFSIDSTSYTPPTGCNSYTIYSGRKHAVVPIWVAIETLDFGALQRCCHYLTSDVINDVMSDFNLSPTDRELFLNSLDVIRELRNKCAHFSLINRFCTSLNVKILPSLINKLGLNPMEPSRRVYVQALNRRVLKNPAKLNLFDTLKVLGMYEDLSSLKKPLKNLIYQNNKHFKKNTYDLNERMLGRMGNTDYKEWKKLFS</sequence>
<comment type="caution">
    <text evidence="1">The sequence shown here is derived from an EMBL/GenBank/DDBJ whole genome shotgun (WGS) entry which is preliminary data.</text>
</comment>
<reference evidence="1 2" key="1">
    <citation type="submission" date="2017-11" db="EMBL/GenBank/DDBJ databases">
        <title>Bacterial isolate from king chilli rhizosphere.</title>
        <authorList>
            <person name="Takhelmayum P."/>
            <person name="Sarangthem I."/>
        </authorList>
    </citation>
    <scope>NUCLEOTIDE SEQUENCE [LARGE SCALE GENOMIC DNA]</scope>
    <source>
        <strain evidence="2">t26</strain>
    </source>
</reference>
<name>A0A2M9Q5P2_9BACI</name>
<dbReference type="Proteomes" id="UP000232101">
    <property type="component" value="Unassembled WGS sequence"/>
</dbReference>
<protein>
    <submittedName>
        <fullName evidence="1">DNA-binding protein</fullName>
    </submittedName>
</protein>
<dbReference type="RefSeq" id="WP_100543365.1">
    <property type="nucleotide sequence ID" value="NZ_PHQY01000612.1"/>
</dbReference>
<dbReference type="Pfam" id="PF07751">
    <property type="entry name" value="Abi_2"/>
    <property type="match status" value="1"/>
</dbReference>